<accession>A0AAV2LKQ1</accession>
<proteinExistence type="predicted"/>
<protein>
    <submittedName>
        <fullName evidence="2">Uncharacterized protein</fullName>
    </submittedName>
</protein>
<evidence type="ECO:0000313" key="2">
    <source>
        <dbReference type="EMBL" id="CAL1601136.1"/>
    </source>
</evidence>
<gene>
    <name evidence="2" type="ORF">KC01_LOCUS29160</name>
</gene>
<reference evidence="2 3" key="1">
    <citation type="submission" date="2024-04" db="EMBL/GenBank/DDBJ databases">
        <authorList>
            <person name="Waldvogel A.-M."/>
            <person name="Schoenle A."/>
        </authorList>
    </citation>
    <scope>NUCLEOTIDE SEQUENCE [LARGE SCALE GENOMIC DNA]</scope>
</reference>
<dbReference type="Proteomes" id="UP001497482">
    <property type="component" value="Chromosome 3"/>
</dbReference>
<name>A0AAV2LKQ1_KNICA</name>
<sequence>MQRWHPPGCKEGTKQPSFIDILCVALPSCSVKVCACLSEGADRVMDDTVSDKRDSTAGLPNDRGSGPARARTLRRKRRGAAAMLDGQMFSTEDSCTTGTLSFSPLSN</sequence>
<feature type="region of interest" description="Disordered" evidence="1">
    <location>
        <begin position="47"/>
        <end position="74"/>
    </location>
</feature>
<dbReference type="EMBL" id="OZ035825">
    <property type="protein sequence ID" value="CAL1601136.1"/>
    <property type="molecule type" value="Genomic_DNA"/>
</dbReference>
<evidence type="ECO:0000256" key="1">
    <source>
        <dbReference type="SAM" id="MobiDB-lite"/>
    </source>
</evidence>
<keyword evidence="3" id="KW-1185">Reference proteome</keyword>
<organism evidence="2 3">
    <name type="scientific">Knipowitschia caucasica</name>
    <name type="common">Caucasian dwarf goby</name>
    <name type="synonym">Pomatoschistus caucasicus</name>
    <dbReference type="NCBI Taxonomy" id="637954"/>
    <lineage>
        <taxon>Eukaryota</taxon>
        <taxon>Metazoa</taxon>
        <taxon>Chordata</taxon>
        <taxon>Craniata</taxon>
        <taxon>Vertebrata</taxon>
        <taxon>Euteleostomi</taxon>
        <taxon>Actinopterygii</taxon>
        <taxon>Neopterygii</taxon>
        <taxon>Teleostei</taxon>
        <taxon>Neoteleostei</taxon>
        <taxon>Acanthomorphata</taxon>
        <taxon>Gobiaria</taxon>
        <taxon>Gobiiformes</taxon>
        <taxon>Gobioidei</taxon>
        <taxon>Gobiidae</taxon>
        <taxon>Gobiinae</taxon>
        <taxon>Knipowitschia</taxon>
    </lineage>
</organism>
<dbReference type="AlphaFoldDB" id="A0AAV2LKQ1"/>
<evidence type="ECO:0000313" key="3">
    <source>
        <dbReference type="Proteomes" id="UP001497482"/>
    </source>
</evidence>